<evidence type="ECO:0000313" key="13">
    <source>
        <dbReference type="Proteomes" id="UP000659654"/>
    </source>
</evidence>
<dbReference type="WBParaSite" id="BXY_1514700.1">
    <property type="protein sequence ID" value="BXY_1514700.1"/>
    <property type="gene ID" value="BXY_1514700"/>
</dbReference>
<feature type="region of interest" description="Disordered" evidence="9">
    <location>
        <begin position="120"/>
        <end position="152"/>
    </location>
</feature>
<evidence type="ECO:0000313" key="12">
    <source>
        <dbReference type="Proteomes" id="UP000095284"/>
    </source>
</evidence>
<dbReference type="GO" id="GO:0061617">
    <property type="term" value="C:MICOS complex"/>
    <property type="evidence" value="ECO:0007669"/>
    <property type="project" value="TreeGrafter"/>
</dbReference>
<feature type="coiled-coil region" evidence="8">
    <location>
        <begin position="259"/>
        <end position="286"/>
    </location>
</feature>
<evidence type="ECO:0000256" key="8">
    <source>
        <dbReference type="SAM" id="Coils"/>
    </source>
</evidence>
<dbReference type="Proteomes" id="UP000095284">
    <property type="component" value="Unplaced"/>
</dbReference>
<keyword evidence="2 7" id="KW-0812">Transmembrane</keyword>
<evidence type="ECO:0000313" key="14">
    <source>
        <dbReference type="WBParaSite" id="BXY_1514700.1"/>
    </source>
</evidence>
<comment type="similarity">
    <text evidence="1 7">Belongs to the MICOS complex subunit Mic60 family.</text>
</comment>
<protein>
    <recommendedName>
        <fullName evidence="7">MICOS complex subunit MIC60</fullName>
    </recommendedName>
    <alternativeName>
        <fullName evidence="7">Mitofilin</fullName>
    </alternativeName>
</protein>
<evidence type="ECO:0000256" key="7">
    <source>
        <dbReference type="RuleBase" id="RU363000"/>
    </source>
</evidence>
<dbReference type="PANTHER" id="PTHR15415">
    <property type="entry name" value="MITOFILIN"/>
    <property type="match status" value="1"/>
</dbReference>
<keyword evidence="5 7" id="KW-0496">Mitochondrion</keyword>
<feature type="compositionally biased region" description="Basic and acidic residues" evidence="9">
    <location>
        <begin position="120"/>
        <end position="130"/>
    </location>
</feature>
<dbReference type="OrthoDB" id="10261039at2759"/>
<dbReference type="SMR" id="A0A1I7SQ02"/>
<name>A0A1I7SQ02_BURXY</name>
<dbReference type="GO" id="GO:0042407">
    <property type="term" value="P:cristae formation"/>
    <property type="evidence" value="ECO:0007669"/>
    <property type="project" value="TreeGrafter"/>
</dbReference>
<comment type="subunit">
    <text evidence="7">Component of the mitochondrial contact site and cristae organizing system (MICOS) complex.</text>
</comment>
<dbReference type="EMBL" id="CAJFDI010000003">
    <property type="protein sequence ID" value="CAD5222210.1"/>
    <property type="molecule type" value="Genomic_DNA"/>
</dbReference>
<evidence type="ECO:0000256" key="1">
    <source>
        <dbReference type="ARBA" id="ARBA00010877"/>
    </source>
</evidence>
<dbReference type="Pfam" id="PF09731">
    <property type="entry name" value="Mitofilin"/>
    <property type="match status" value="1"/>
</dbReference>
<proteinExistence type="inferred from homology"/>
<keyword evidence="6" id="KW-0472">Membrane</keyword>
<evidence type="ECO:0000313" key="11">
    <source>
        <dbReference type="EMBL" id="CAG9109432.1"/>
    </source>
</evidence>
<dbReference type="AlphaFoldDB" id="A0A1I7SQ02"/>
<evidence type="ECO:0000256" key="5">
    <source>
        <dbReference type="ARBA" id="ARBA00023128"/>
    </source>
</evidence>
<keyword evidence="13" id="KW-1185">Reference proteome</keyword>
<organism evidence="12 14">
    <name type="scientific">Bursaphelenchus xylophilus</name>
    <name type="common">Pinewood nematode worm</name>
    <name type="synonym">Aphelenchoides xylophilus</name>
    <dbReference type="NCBI Taxonomy" id="6326"/>
    <lineage>
        <taxon>Eukaryota</taxon>
        <taxon>Metazoa</taxon>
        <taxon>Ecdysozoa</taxon>
        <taxon>Nematoda</taxon>
        <taxon>Chromadorea</taxon>
        <taxon>Rhabditida</taxon>
        <taxon>Tylenchina</taxon>
        <taxon>Tylenchomorpha</taxon>
        <taxon>Aphelenchoidea</taxon>
        <taxon>Aphelenchoididae</taxon>
        <taxon>Bursaphelenchus</taxon>
    </lineage>
</organism>
<accession>A0A1I7SQ02</accession>
<dbReference type="InterPro" id="IPR019133">
    <property type="entry name" value="MIC60"/>
</dbReference>
<dbReference type="EMBL" id="CAJFCV020000003">
    <property type="protein sequence ID" value="CAG9109432.1"/>
    <property type="molecule type" value="Genomic_DNA"/>
</dbReference>
<reference evidence="14" key="1">
    <citation type="submission" date="2016-11" db="UniProtKB">
        <authorList>
            <consortium name="WormBaseParasite"/>
        </authorList>
    </citation>
    <scope>IDENTIFICATION</scope>
</reference>
<evidence type="ECO:0000313" key="10">
    <source>
        <dbReference type="EMBL" id="CAD5222210.1"/>
    </source>
</evidence>
<keyword evidence="8" id="KW-0175">Coiled coil</keyword>
<dbReference type="Proteomes" id="UP000659654">
    <property type="component" value="Unassembled WGS sequence"/>
</dbReference>
<dbReference type="PANTHER" id="PTHR15415:SF7">
    <property type="entry name" value="MICOS COMPLEX SUBUNIT MIC60"/>
    <property type="match status" value="1"/>
</dbReference>
<evidence type="ECO:0000256" key="2">
    <source>
        <dbReference type="ARBA" id="ARBA00022692"/>
    </source>
</evidence>
<comment type="function">
    <text evidence="7">Component of the MICOS complex, a large protein complex of the mitochondrial inner membrane that plays crucial roles in the maintenance of crista junctions, inner membrane architecture, and formation of contact sites to the outer membrane.</text>
</comment>
<sequence>MLRLAAKESIKCRVGSIREASQSAAEGVKKSGGVGKKLFALTAVGTGVVGGTLGYAYVDTEFRKTVEDTIPQSKQLFDATIGPPTRNAFVSTPIVEKLGHSVSEVKQKVSEMAHKVVPEKKELPPPKPRPEIVPVDVHKPVLPPSTKKPTSEETVRATKEIEKNVISALEKTQKVVKDATDAKIKTIEAVTNHAKAIKEAVDAGSNANWDKVREALAYAENLANKDLELEAKSRNALDGLKKVISSGKHDAAAASAPILVNARDTADKLSYQIDELNQMIQNARNESRVFNQYKDLIDKSRQRFAEELKAVVPNVDIHAKQKKLTEEELNALIAHAHLKVDQLKRQLTEQQLLEEKNIAKALEEQRKSDANLSKAQLELELTRVQAISNVELEKKLRDEKSNWEKQLEERLQRAAAAHADNLEQVIRTQKQLHDIENAQAVDEAVEKERRLHQKQVELALEKLRGIETALESRVALDAENRRSKQFWLACQNLHESIAFGQKSGETVDARRKPLEKELSVIGKACENDEFVKTLITIFPSESLQKGVYTEADLKLRFKQVYKIGFRLASIDENGGSLAKYISSWIQSLFIVDFPRRFSPEDPLDLKTLDNREVLARVNFFVQQNDLLSAVRVAQLLEGPAARVAQDWIQDTRQHLEVKFLADLLLSHAAVSSIRSVY</sequence>
<comment type="subcellular location">
    <subcellularLocation>
        <location evidence="7">Mitochondrion inner membrane</location>
        <topology evidence="7">Single-pass membrane protein</topology>
    </subcellularLocation>
</comment>
<feature type="coiled-coil region" evidence="8">
    <location>
        <begin position="326"/>
        <end position="365"/>
    </location>
</feature>
<evidence type="ECO:0000256" key="9">
    <source>
        <dbReference type="SAM" id="MobiDB-lite"/>
    </source>
</evidence>
<dbReference type="Proteomes" id="UP000582659">
    <property type="component" value="Unassembled WGS sequence"/>
</dbReference>
<keyword evidence="4" id="KW-1133">Transmembrane helix</keyword>
<evidence type="ECO:0000256" key="4">
    <source>
        <dbReference type="ARBA" id="ARBA00022989"/>
    </source>
</evidence>
<keyword evidence="3 7" id="KW-0999">Mitochondrion inner membrane</keyword>
<evidence type="ECO:0000256" key="3">
    <source>
        <dbReference type="ARBA" id="ARBA00022792"/>
    </source>
</evidence>
<reference evidence="11" key="2">
    <citation type="submission" date="2020-08" db="EMBL/GenBank/DDBJ databases">
        <authorList>
            <person name="Kikuchi T."/>
        </authorList>
    </citation>
    <scope>NUCLEOTIDE SEQUENCE</scope>
    <source>
        <strain evidence="10">Ka4C1</strain>
    </source>
</reference>
<gene>
    <name evidence="10" type="ORF">BXYJ_LOCUS7178</name>
</gene>
<evidence type="ECO:0000256" key="6">
    <source>
        <dbReference type="ARBA" id="ARBA00023136"/>
    </source>
</evidence>